<comment type="caution">
    <text evidence="8">The sequence shown here is derived from an EMBL/GenBank/DDBJ whole genome shotgun (WGS) entry which is preliminary data.</text>
</comment>
<evidence type="ECO:0000256" key="3">
    <source>
        <dbReference type="ARBA" id="ARBA00022690"/>
    </source>
</evidence>
<evidence type="ECO:0000313" key="9">
    <source>
        <dbReference type="Proteomes" id="UP000663879"/>
    </source>
</evidence>
<organism evidence="8 9">
    <name type="scientific">Brachionus calyciflorus</name>
    <dbReference type="NCBI Taxonomy" id="104777"/>
    <lineage>
        <taxon>Eukaryota</taxon>
        <taxon>Metazoa</taxon>
        <taxon>Spiralia</taxon>
        <taxon>Gnathifera</taxon>
        <taxon>Rotifera</taxon>
        <taxon>Eurotatoria</taxon>
        <taxon>Monogononta</taxon>
        <taxon>Pseudotrocha</taxon>
        <taxon>Ploima</taxon>
        <taxon>Brachionidae</taxon>
        <taxon>Brachionus</taxon>
    </lineage>
</organism>
<dbReference type="CDD" id="cd00109">
    <property type="entry name" value="Kunitz-type"/>
    <property type="match status" value="1"/>
</dbReference>
<accession>A0A813SDV2</accession>
<dbReference type="GO" id="GO:0004867">
    <property type="term" value="F:serine-type endopeptidase inhibitor activity"/>
    <property type="evidence" value="ECO:0007669"/>
    <property type="project" value="UniProtKB-KW"/>
</dbReference>
<protein>
    <recommendedName>
        <fullName evidence="7">BPTI/Kunitz inhibitor domain-containing protein</fullName>
    </recommendedName>
</protein>
<feature type="domain" description="BPTI/Kunitz inhibitor" evidence="7">
    <location>
        <begin position="28"/>
        <end position="76"/>
    </location>
</feature>
<dbReference type="PANTHER" id="PTHR10083:SF376">
    <property type="entry name" value="SERINE PEPTIDASE INHIBITOR, KUNITZ TYPE, 3"/>
    <property type="match status" value="1"/>
</dbReference>
<keyword evidence="3" id="KW-0646">Protease inhibitor</keyword>
<comment type="subcellular location">
    <subcellularLocation>
        <location evidence="1">Secreted</location>
    </subcellularLocation>
</comment>
<keyword evidence="9" id="KW-1185">Reference proteome</keyword>
<dbReference type="SUPFAM" id="SSF57362">
    <property type="entry name" value="BPTI-like"/>
    <property type="match status" value="1"/>
</dbReference>
<dbReference type="InterPro" id="IPR036880">
    <property type="entry name" value="Kunitz_BPTI_sf"/>
</dbReference>
<dbReference type="Gene3D" id="4.10.410.10">
    <property type="entry name" value="Pancreatic trypsin inhibitor Kunitz domain"/>
    <property type="match status" value="1"/>
</dbReference>
<dbReference type="AlphaFoldDB" id="A0A813SDV2"/>
<keyword evidence="2" id="KW-0964">Secreted</keyword>
<evidence type="ECO:0000313" key="8">
    <source>
        <dbReference type="EMBL" id="CAF0795246.1"/>
    </source>
</evidence>
<dbReference type="Pfam" id="PF00014">
    <property type="entry name" value="Kunitz_BPTI"/>
    <property type="match status" value="1"/>
</dbReference>
<evidence type="ECO:0000256" key="1">
    <source>
        <dbReference type="ARBA" id="ARBA00004613"/>
    </source>
</evidence>
<evidence type="ECO:0000256" key="2">
    <source>
        <dbReference type="ARBA" id="ARBA00022525"/>
    </source>
</evidence>
<evidence type="ECO:0000256" key="4">
    <source>
        <dbReference type="ARBA" id="ARBA00022900"/>
    </source>
</evidence>
<dbReference type="GO" id="GO:0005615">
    <property type="term" value="C:extracellular space"/>
    <property type="evidence" value="ECO:0007669"/>
    <property type="project" value="TreeGrafter"/>
</dbReference>
<gene>
    <name evidence="8" type="ORF">OXX778_LOCUS6180</name>
</gene>
<dbReference type="InterPro" id="IPR020901">
    <property type="entry name" value="Prtase_inh_Kunz-CS"/>
</dbReference>
<name>A0A813SDV2_9BILA</name>
<dbReference type="EMBL" id="CAJNOC010000715">
    <property type="protein sequence ID" value="CAF0795246.1"/>
    <property type="molecule type" value="Genomic_DNA"/>
</dbReference>
<feature type="chain" id="PRO_5032381516" description="BPTI/Kunitz inhibitor domain-containing protein" evidence="6">
    <location>
        <begin position="23"/>
        <end position="78"/>
    </location>
</feature>
<dbReference type="InterPro" id="IPR002223">
    <property type="entry name" value="Kunitz_BPTI"/>
</dbReference>
<reference evidence="8" key="1">
    <citation type="submission" date="2021-02" db="EMBL/GenBank/DDBJ databases">
        <authorList>
            <person name="Nowell W R."/>
        </authorList>
    </citation>
    <scope>NUCLEOTIDE SEQUENCE</scope>
    <source>
        <strain evidence="8">Ploen Becks lab</strain>
    </source>
</reference>
<evidence type="ECO:0000256" key="5">
    <source>
        <dbReference type="ARBA" id="ARBA00023157"/>
    </source>
</evidence>
<dbReference type="SMART" id="SM00131">
    <property type="entry name" value="KU"/>
    <property type="match status" value="1"/>
</dbReference>
<dbReference type="PANTHER" id="PTHR10083">
    <property type="entry name" value="KUNITZ-TYPE PROTEASE INHIBITOR-RELATED"/>
    <property type="match status" value="1"/>
</dbReference>
<keyword evidence="4" id="KW-0722">Serine protease inhibitor</keyword>
<evidence type="ECO:0000256" key="6">
    <source>
        <dbReference type="SAM" id="SignalP"/>
    </source>
</evidence>
<keyword evidence="5" id="KW-1015">Disulfide bond</keyword>
<evidence type="ECO:0000259" key="7">
    <source>
        <dbReference type="PROSITE" id="PS50279"/>
    </source>
</evidence>
<dbReference type="PRINTS" id="PR00759">
    <property type="entry name" value="BASICPTASE"/>
</dbReference>
<proteinExistence type="predicted"/>
<sequence length="78" mass="8998">MKILFIFLVIIFISLEYGQVNSYQSDVCELPKVVGFCRAAIRMFYFNGKKCEKFYYGGCNGNANRFLNLVDCQNACEQ</sequence>
<dbReference type="OrthoDB" id="4473401at2759"/>
<dbReference type="Proteomes" id="UP000663879">
    <property type="component" value="Unassembled WGS sequence"/>
</dbReference>
<keyword evidence="6" id="KW-0732">Signal</keyword>
<dbReference type="PROSITE" id="PS00280">
    <property type="entry name" value="BPTI_KUNITZ_1"/>
    <property type="match status" value="1"/>
</dbReference>
<dbReference type="PROSITE" id="PS50279">
    <property type="entry name" value="BPTI_KUNITZ_2"/>
    <property type="match status" value="1"/>
</dbReference>
<feature type="signal peptide" evidence="6">
    <location>
        <begin position="1"/>
        <end position="22"/>
    </location>
</feature>
<dbReference type="InterPro" id="IPR050098">
    <property type="entry name" value="TFPI/VKTCI-like"/>
</dbReference>